<organism evidence="1 2">
    <name type="scientific">Paenibacillus hemerocallicola</name>
    <dbReference type="NCBI Taxonomy" id="1172614"/>
    <lineage>
        <taxon>Bacteria</taxon>
        <taxon>Bacillati</taxon>
        <taxon>Bacillota</taxon>
        <taxon>Bacilli</taxon>
        <taxon>Bacillales</taxon>
        <taxon>Paenibacillaceae</taxon>
        <taxon>Paenibacillus</taxon>
    </lineage>
</organism>
<evidence type="ECO:0008006" key="3">
    <source>
        <dbReference type="Google" id="ProtNLM"/>
    </source>
</evidence>
<name>A0A5C4TH53_9BACL</name>
<proteinExistence type="predicted"/>
<dbReference type="CDD" id="cd14251">
    <property type="entry name" value="PL-6"/>
    <property type="match status" value="1"/>
</dbReference>
<dbReference type="SMART" id="SM00710">
    <property type="entry name" value="PbH1"/>
    <property type="match status" value="4"/>
</dbReference>
<dbReference type="AlphaFoldDB" id="A0A5C4TH53"/>
<dbReference type="OrthoDB" id="6475864at2"/>
<evidence type="ECO:0000313" key="2">
    <source>
        <dbReference type="Proteomes" id="UP000307943"/>
    </source>
</evidence>
<accession>A0A5C4TH53</accession>
<protein>
    <recommendedName>
        <fullName evidence="3">Alginate lyase</fullName>
    </recommendedName>
</protein>
<dbReference type="InterPro" id="IPR011050">
    <property type="entry name" value="Pectin_lyase_fold/virulence"/>
</dbReference>
<dbReference type="Gene3D" id="2.160.20.10">
    <property type="entry name" value="Single-stranded right-handed beta-helix, Pectin lyase-like"/>
    <property type="match status" value="1"/>
</dbReference>
<dbReference type="SUPFAM" id="SSF49785">
    <property type="entry name" value="Galactose-binding domain-like"/>
    <property type="match status" value="1"/>
</dbReference>
<reference evidence="1 2" key="1">
    <citation type="submission" date="2019-05" db="EMBL/GenBank/DDBJ databases">
        <title>We sequenced the genome of Paenibacillus hemerocallicola KCTC 33185 for further insight into its adaptation and study the phylogeny of Paenibacillus.</title>
        <authorList>
            <person name="Narsing Rao M.P."/>
        </authorList>
    </citation>
    <scope>NUCLEOTIDE SEQUENCE [LARGE SCALE GENOMIC DNA]</scope>
    <source>
        <strain evidence="1 2">KCTC 33185</strain>
    </source>
</reference>
<evidence type="ECO:0000313" key="1">
    <source>
        <dbReference type="EMBL" id="TNJ67759.1"/>
    </source>
</evidence>
<sequence>MPSLLACTTAIRNALFVVLFMWIGFVIFSPQAKAADHYVATPSQLTTALAGALPGDTITMRNGTWSDLYLRINGNHGTAAANITLRAETPGEVFLTGTSRLRIGRDYWVVDGLVFKDGALGSGMGDVIEFRDGSSRLANHSRLTNSQMLYFNPVDDTAYKWVSLFGQYNRVDHSHFEGKSNPGALLVVWRYGDTSDHEDHHRIDHNYFGKIPPLGANGAEVIRIGTSQYSRGDSFTTVDYNYFEECDGEGELISVKAGRNNIRYNTIFNSEGGIVLRHGDYSNVNGNFIFGNNYSTLSVGIRIIGEGHKIYNNYISGISGTPSSSLRGAIIVMNGDADFDEDDSDGTLLLHTYKPVRNVKIVNNTLVHNGRNILIGSGSYSVPPDQLTFANNLVYSPSGTVFIPYSTATGTIYEGNMMLGASFGLSPVPPGIDTSSDPLLGLSALNLYRPSSASPVVGAAGGTYTFVTEDMDGQSRTGAADIGADQLSAAAVVRKPLARGDVGPVWLIAPTYYADPARPYYYLEAEGYSSISGGFSDALCDVCSGGAYSHVPDGSGGAPATDVLNYRIELTTSATLYVHLLSSGIDTSSDSFNVSVNGSAYQTVATTSDGSWMWKRHATPFSLVPGLNTISIHFREDGTRVDRLALSSFSAAP</sequence>
<dbReference type="SUPFAM" id="SSF51126">
    <property type="entry name" value="Pectin lyase-like"/>
    <property type="match status" value="1"/>
</dbReference>
<gene>
    <name evidence="1" type="ORF">FE784_03135</name>
</gene>
<dbReference type="InterPro" id="IPR006626">
    <property type="entry name" value="PbH1"/>
</dbReference>
<dbReference type="Pfam" id="PF14592">
    <property type="entry name" value="Chondroitinas_B"/>
    <property type="match status" value="1"/>
</dbReference>
<dbReference type="EMBL" id="VDCQ01000003">
    <property type="protein sequence ID" value="TNJ67759.1"/>
    <property type="molecule type" value="Genomic_DNA"/>
</dbReference>
<dbReference type="InterPro" id="IPR008979">
    <property type="entry name" value="Galactose-bd-like_sf"/>
</dbReference>
<dbReference type="Gene3D" id="2.60.120.260">
    <property type="entry name" value="Galactose-binding domain-like"/>
    <property type="match status" value="1"/>
</dbReference>
<keyword evidence="2" id="KW-1185">Reference proteome</keyword>
<dbReference type="Proteomes" id="UP000307943">
    <property type="component" value="Unassembled WGS sequence"/>
</dbReference>
<dbReference type="InterPro" id="IPR039513">
    <property type="entry name" value="PL-6"/>
</dbReference>
<dbReference type="RefSeq" id="WP_139600662.1">
    <property type="nucleotide sequence ID" value="NZ_VDCQ01000003.1"/>
</dbReference>
<dbReference type="InterPro" id="IPR012334">
    <property type="entry name" value="Pectin_lyas_fold"/>
</dbReference>
<comment type="caution">
    <text evidence="1">The sequence shown here is derived from an EMBL/GenBank/DDBJ whole genome shotgun (WGS) entry which is preliminary data.</text>
</comment>